<dbReference type="GeneID" id="93641663"/>
<sequence>MKGSVILFNDDNEMTIIENVEEAVYQDIKEQEGSDHCVVTLDDHEVDFGYVSPVYWREGQIHTD</sequence>
<gene>
    <name evidence="1" type="ORF">BG04_3608</name>
</gene>
<accession>A0A0B6AIB5</accession>
<name>A0A0B6AIB5_PRIM2</name>
<protein>
    <submittedName>
        <fullName evidence="1">Uncharacterized protein</fullName>
    </submittedName>
</protein>
<dbReference type="EMBL" id="CP009920">
    <property type="protein sequence ID" value="AJI24625.1"/>
    <property type="molecule type" value="Genomic_DNA"/>
</dbReference>
<dbReference type="HOGENOM" id="CLU_205054_0_0_9"/>
<dbReference type="RefSeq" id="WP_013056022.1">
    <property type="nucleotide sequence ID" value="NZ_BCVB01000003.1"/>
</dbReference>
<reference evidence="1 2" key="1">
    <citation type="journal article" date="2015" name="Genome Announc.">
        <title>Complete genome sequences for 35 biothreat assay-relevant bacillus species.</title>
        <authorList>
            <person name="Johnson S.L."/>
            <person name="Daligault H.E."/>
            <person name="Davenport K.W."/>
            <person name="Jaissle J."/>
            <person name="Frey K.G."/>
            <person name="Ladner J.T."/>
            <person name="Broomall S.M."/>
            <person name="Bishop-Lilly K.A."/>
            <person name="Bruce D.C."/>
            <person name="Gibbons H.S."/>
            <person name="Coyne S.R."/>
            <person name="Lo C.C."/>
            <person name="Meincke L."/>
            <person name="Munk A.C."/>
            <person name="Koroleva G.I."/>
            <person name="Rosenzweig C.N."/>
            <person name="Palacios G.F."/>
            <person name="Redden C.L."/>
            <person name="Minogue T.D."/>
            <person name="Chain P.S."/>
        </authorList>
    </citation>
    <scope>NUCLEOTIDE SEQUENCE [LARGE SCALE GENOMIC DNA]</scope>
    <source>
        <strain evidence="2">ATCC 14581 / DSM 32 / JCM 2506 / NBRC 15308 / NCIMB 9376 / NCTC 10342 / NRRL B-14308 / VKM B-512</strain>
    </source>
</reference>
<evidence type="ECO:0000313" key="1">
    <source>
        <dbReference type="EMBL" id="AJI24625.1"/>
    </source>
</evidence>
<dbReference type="KEGG" id="bmeg:BG04_3608"/>
<dbReference type="Proteomes" id="UP000031829">
    <property type="component" value="Chromosome"/>
</dbReference>
<proteinExistence type="predicted"/>
<evidence type="ECO:0000313" key="2">
    <source>
        <dbReference type="Proteomes" id="UP000031829"/>
    </source>
</evidence>
<dbReference type="AlphaFoldDB" id="A0A0B6AIB5"/>
<organism evidence="1 2">
    <name type="scientific">Priestia megaterium (strain ATCC 14581 / DSM 32 / CCUG 1817 / JCM 2506 / NBRC 15308 / NCIMB 9376 / NCTC 10342 / NRRL B-14308 / VKM B-512 / Ford 19)</name>
    <name type="common">Bacillus megaterium</name>
    <dbReference type="NCBI Taxonomy" id="1348623"/>
    <lineage>
        <taxon>Bacteria</taxon>
        <taxon>Bacillati</taxon>
        <taxon>Bacillota</taxon>
        <taxon>Bacilli</taxon>
        <taxon>Bacillales</taxon>
        <taxon>Bacillaceae</taxon>
        <taxon>Priestia</taxon>
    </lineage>
</organism>